<dbReference type="Gene3D" id="3.40.50.300">
    <property type="entry name" value="P-loop containing nucleotide triphosphate hydrolases"/>
    <property type="match status" value="1"/>
</dbReference>
<evidence type="ECO:0000313" key="3">
    <source>
        <dbReference type="EMBL" id="KAG5630572.1"/>
    </source>
</evidence>
<dbReference type="SUPFAM" id="SSF52540">
    <property type="entry name" value="P-loop containing nucleoside triphosphate hydrolases"/>
    <property type="match status" value="1"/>
</dbReference>
<reference evidence="3 4" key="1">
    <citation type="submission" date="2020-09" db="EMBL/GenBank/DDBJ databases">
        <title>De no assembly of potato wild relative species, Solanum commersonii.</title>
        <authorList>
            <person name="Cho K."/>
        </authorList>
    </citation>
    <scope>NUCLEOTIDE SEQUENCE [LARGE SCALE GENOMIC DNA]</scope>
    <source>
        <strain evidence="3">LZ3.2</strain>
        <tissue evidence="3">Leaf</tissue>
    </source>
</reference>
<keyword evidence="4" id="KW-1185">Reference proteome</keyword>
<dbReference type="GO" id="GO:0006310">
    <property type="term" value="P:DNA recombination"/>
    <property type="evidence" value="ECO:0007669"/>
    <property type="project" value="UniProtKB-KW"/>
</dbReference>
<gene>
    <name evidence="3" type="ORF">H5410_002289</name>
</gene>
<evidence type="ECO:0000256" key="1">
    <source>
        <dbReference type="RuleBase" id="RU363044"/>
    </source>
</evidence>
<dbReference type="PANTHER" id="PTHR10492">
    <property type="match status" value="1"/>
</dbReference>
<keyword evidence="1" id="KW-0067">ATP-binding</keyword>
<accession>A0A9J6B1P2</accession>
<protein>
    <recommendedName>
        <fullName evidence="1">ATP-dependent DNA helicase</fullName>
        <ecNumber evidence="1">5.6.2.3</ecNumber>
    </recommendedName>
</protein>
<dbReference type="OrthoDB" id="1929541at2759"/>
<name>A0A9J6B1P2_SOLCO</name>
<dbReference type="GO" id="GO:0006281">
    <property type="term" value="P:DNA repair"/>
    <property type="evidence" value="ECO:0007669"/>
    <property type="project" value="UniProtKB-KW"/>
</dbReference>
<dbReference type="InterPro" id="IPR027417">
    <property type="entry name" value="P-loop_NTPase"/>
</dbReference>
<dbReference type="EMBL" id="JACXVP010000001">
    <property type="protein sequence ID" value="KAG5630572.1"/>
    <property type="molecule type" value="Genomic_DNA"/>
</dbReference>
<dbReference type="InterPro" id="IPR010285">
    <property type="entry name" value="DNA_helicase_pif1-like_DEAD"/>
</dbReference>
<evidence type="ECO:0000313" key="4">
    <source>
        <dbReference type="Proteomes" id="UP000824120"/>
    </source>
</evidence>
<keyword evidence="1" id="KW-0233">DNA recombination</keyword>
<feature type="domain" description="DNA helicase Pif1-like DEAD-box helicase" evidence="2">
    <location>
        <begin position="84"/>
        <end position="133"/>
    </location>
</feature>
<keyword evidence="1" id="KW-0547">Nucleotide-binding</keyword>
<keyword evidence="1" id="KW-0234">DNA repair</keyword>
<proteinExistence type="inferred from homology"/>
<dbReference type="PANTHER" id="PTHR10492:SF94">
    <property type="entry name" value="ATP-DEPENDENT DNA HELICASE"/>
    <property type="match status" value="1"/>
</dbReference>
<sequence length="281" mass="32403">MCSIDIEARAYLYREFPKYYVWNPKGKTWTKRKTRSVIGRIAIGIYDIPQLDHKMLEGCPSECREINEELSVQIPSKDFDAQSQLDPEQEQAFTKIVQTIDTRTTGIFFVDGPGGTGKIYLYRALLANIRSKGVVPKSTRVEIVNASLVKSYLRPLMEKIQFTRNMRERTDPTFSEFLLRVGYRDEPIIRDNLILLPKQLTIKHCRDEIPEESIIKEICPNLQENATRSTYVTKRAILASRNDHVDNLNDRLISMFPGESKTFNSFDSAKDDTNTITKKNI</sequence>
<dbReference type="Proteomes" id="UP000824120">
    <property type="component" value="Chromosome 1"/>
</dbReference>
<dbReference type="EC" id="5.6.2.3" evidence="1"/>
<comment type="cofactor">
    <cofactor evidence="1">
        <name>Mg(2+)</name>
        <dbReference type="ChEBI" id="CHEBI:18420"/>
    </cofactor>
</comment>
<dbReference type="GO" id="GO:0000723">
    <property type="term" value="P:telomere maintenance"/>
    <property type="evidence" value="ECO:0007669"/>
    <property type="project" value="InterPro"/>
</dbReference>
<comment type="caution">
    <text evidence="3">The sequence shown here is derived from an EMBL/GenBank/DDBJ whole genome shotgun (WGS) entry which is preliminary data.</text>
</comment>
<dbReference type="AlphaFoldDB" id="A0A9J6B1P2"/>
<keyword evidence="1" id="KW-0378">Hydrolase</keyword>
<dbReference type="Pfam" id="PF05970">
    <property type="entry name" value="PIF1"/>
    <property type="match status" value="1"/>
</dbReference>
<comment type="catalytic activity">
    <reaction evidence="1">
        <text>ATP + H2O = ADP + phosphate + H(+)</text>
        <dbReference type="Rhea" id="RHEA:13065"/>
        <dbReference type="ChEBI" id="CHEBI:15377"/>
        <dbReference type="ChEBI" id="CHEBI:15378"/>
        <dbReference type="ChEBI" id="CHEBI:30616"/>
        <dbReference type="ChEBI" id="CHEBI:43474"/>
        <dbReference type="ChEBI" id="CHEBI:456216"/>
        <dbReference type="EC" id="5.6.2.3"/>
    </reaction>
</comment>
<organism evidence="3 4">
    <name type="scientific">Solanum commersonii</name>
    <name type="common">Commerson's wild potato</name>
    <name type="synonym">Commerson's nightshade</name>
    <dbReference type="NCBI Taxonomy" id="4109"/>
    <lineage>
        <taxon>Eukaryota</taxon>
        <taxon>Viridiplantae</taxon>
        <taxon>Streptophyta</taxon>
        <taxon>Embryophyta</taxon>
        <taxon>Tracheophyta</taxon>
        <taxon>Spermatophyta</taxon>
        <taxon>Magnoliopsida</taxon>
        <taxon>eudicotyledons</taxon>
        <taxon>Gunneridae</taxon>
        <taxon>Pentapetalae</taxon>
        <taxon>asterids</taxon>
        <taxon>lamiids</taxon>
        <taxon>Solanales</taxon>
        <taxon>Solanaceae</taxon>
        <taxon>Solanoideae</taxon>
        <taxon>Solaneae</taxon>
        <taxon>Solanum</taxon>
    </lineage>
</organism>
<comment type="similarity">
    <text evidence="1">Belongs to the helicase family.</text>
</comment>
<dbReference type="GO" id="GO:0043139">
    <property type="term" value="F:5'-3' DNA helicase activity"/>
    <property type="evidence" value="ECO:0007669"/>
    <property type="project" value="UniProtKB-EC"/>
</dbReference>
<dbReference type="GO" id="GO:0016787">
    <property type="term" value="F:hydrolase activity"/>
    <property type="evidence" value="ECO:0007669"/>
    <property type="project" value="UniProtKB-KW"/>
</dbReference>
<evidence type="ECO:0000259" key="2">
    <source>
        <dbReference type="Pfam" id="PF05970"/>
    </source>
</evidence>
<keyword evidence="1" id="KW-0347">Helicase</keyword>
<dbReference type="GO" id="GO:0005524">
    <property type="term" value="F:ATP binding"/>
    <property type="evidence" value="ECO:0007669"/>
    <property type="project" value="UniProtKB-KW"/>
</dbReference>
<keyword evidence="1" id="KW-0227">DNA damage</keyword>